<comment type="caution">
    <text evidence="1">The sequence shown here is derived from an EMBL/GenBank/DDBJ whole genome shotgun (WGS) entry which is preliminary data.</text>
</comment>
<sequence length="113" mass="13057">MVEAYLRRNSIKKSQYEQQMPRAEISTAGNAPASCNSYNHLVIGGVGHIVEIDETNLTKKSKHNRGRQFPDYWLIACFLCRTTIYSDMYATYVTERNTKRDVRTRTLDNHPSL</sequence>
<dbReference type="AlphaFoldDB" id="V9G1Y2"/>
<gene>
    <name evidence="1" type="ORF">F443_00021</name>
</gene>
<name>V9G1Y2_PHYNI</name>
<evidence type="ECO:0000313" key="1">
    <source>
        <dbReference type="EMBL" id="ETI57719.1"/>
    </source>
</evidence>
<protein>
    <submittedName>
        <fullName evidence="1">Uncharacterized protein</fullName>
    </submittedName>
</protein>
<reference evidence="1 2" key="1">
    <citation type="submission" date="2013-11" db="EMBL/GenBank/DDBJ databases">
        <title>The Genome Sequence of Phytophthora parasitica P1569.</title>
        <authorList>
            <consortium name="The Broad Institute Genomics Platform"/>
            <person name="Russ C."/>
            <person name="Tyler B."/>
            <person name="Panabieres F."/>
            <person name="Shan W."/>
            <person name="Tripathy S."/>
            <person name="Grunwald N."/>
            <person name="Machado M."/>
            <person name="Johnson C.S."/>
            <person name="Arredondo F."/>
            <person name="Hong C."/>
            <person name="Coffey M."/>
            <person name="Young S.K."/>
            <person name="Zeng Q."/>
            <person name="Gargeya S."/>
            <person name="Fitzgerald M."/>
            <person name="Abouelleil A."/>
            <person name="Alvarado L."/>
            <person name="Chapman S.B."/>
            <person name="Gainer-Dewar J."/>
            <person name="Goldberg J."/>
            <person name="Griggs A."/>
            <person name="Gujja S."/>
            <person name="Hansen M."/>
            <person name="Howarth C."/>
            <person name="Imamovic A."/>
            <person name="Ireland A."/>
            <person name="Larimer J."/>
            <person name="McCowan C."/>
            <person name="Murphy C."/>
            <person name="Pearson M."/>
            <person name="Poon T.W."/>
            <person name="Priest M."/>
            <person name="Roberts A."/>
            <person name="Saif S."/>
            <person name="Shea T."/>
            <person name="Sykes S."/>
            <person name="Wortman J."/>
            <person name="Nusbaum C."/>
            <person name="Birren B."/>
        </authorList>
    </citation>
    <scope>NUCLEOTIDE SEQUENCE [LARGE SCALE GENOMIC DNA]</scope>
    <source>
        <strain evidence="1 2">P1569</strain>
    </source>
</reference>
<evidence type="ECO:0000313" key="2">
    <source>
        <dbReference type="Proteomes" id="UP000018721"/>
    </source>
</evidence>
<dbReference type="EMBL" id="ANIZ01000004">
    <property type="protein sequence ID" value="ETI57719.1"/>
    <property type="molecule type" value="Genomic_DNA"/>
</dbReference>
<accession>V9G1Y2</accession>
<proteinExistence type="predicted"/>
<organism evidence="1 2">
    <name type="scientific">Phytophthora nicotianae P1569</name>
    <dbReference type="NCBI Taxonomy" id="1317065"/>
    <lineage>
        <taxon>Eukaryota</taxon>
        <taxon>Sar</taxon>
        <taxon>Stramenopiles</taxon>
        <taxon>Oomycota</taxon>
        <taxon>Peronosporomycetes</taxon>
        <taxon>Peronosporales</taxon>
        <taxon>Peronosporaceae</taxon>
        <taxon>Phytophthora</taxon>
    </lineage>
</organism>
<dbReference type="HOGENOM" id="CLU_2138437_0_0_1"/>
<keyword evidence="2" id="KW-1185">Reference proteome</keyword>
<dbReference type="Proteomes" id="UP000018721">
    <property type="component" value="Unassembled WGS sequence"/>
</dbReference>